<keyword evidence="4 7" id="KW-0812">Transmembrane</keyword>
<feature type="non-terminal residue" evidence="9">
    <location>
        <position position="1"/>
    </location>
</feature>
<dbReference type="Proteomes" id="UP000035034">
    <property type="component" value="Unassembled WGS sequence"/>
</dbReference>
<dbReference type="PROSITE" id="PS50850">
    <property type="entry name" value="MFS"/>
    <property type="match status" value="1"/>
</dbReference>
<feature type="transmembrane region" description="Helical" evidence="7">
    <location>
        <begin position="131"/>
        <end position="156"/>
    </location>
</feature>
<dbReference type="EMBL" id="BAEH01000048">
    <property type="protein sequence ID" value="GAB18179.1"/>
    <property type="molecule type" value="Genomic_DNA"/>
</dbReference>
<dbReference type="PANTHER" id="PTHR42718:SF46">
    <property type="entry name" value="BLR6921 PROTEIN"/>
    <property type="match status" value="1"/>
</dbReference>
<keyword evidence="6 7" id="KW-0472">Membrane</keyword>
<name>H0QZC8_9ACTN</name>
<keyword evidence="3" id="KW-1003">Cell membrane</keyword>
<evidence type="ECO:0000256" key="3">
    <source>
        <dbReference type="ARBA" id="ARBA00022475"/>
    </source>
</evidence>
<comment type="caution">
    <text evidence="9">The sequence shown here is derived from an EMBL/GenBank/DDBJ whole genome shotgun (WGS) entry which is preliminary data.</text>
</comment>
<keyword evidence="10" id="KW-1185">Reference proteome</keyword>
<feature type="transmembrane region" description="Helical" evidence="7">
    <location>
        <begin position="168"/>
        <end position="187"/>
    </location>
</feature>
<gene>
    <name evidence="9" type="ORF">GOEFS_048_00180</name>
</gene>
<feature type="transmembrane region" description="Helical" evidence="7">
    <location>
        <begin position="23"/>
        <end position="44"/>
    </location>
</feature>
<evidence type="ECO:0000256" key="7">
    <source>
        <dbReference type="SAM" id="Phobius"/>
    </source>
</evidence>
<accession>H0QZC8</accession>
<dbReference type="OrthoDB" id="4080117at2"/>
<dbReference type="InterPro" id="IPR020846">
    <property type="entry name" value="MFS_dom"/>
</dbReference>
<dbReference type="InterPro" id="IPR011701">
    <property type="entry name" value="MFS"/>
</dbReference>
<evidence type="ECO:0000259" key="8">
    <source>
        <dbReference type="PROSITE" id="PS50850"/>
    </source>
</evidence>
<dbReference type="RefSeq" id="WP_007317516.1">
    <property type="nucleotide sequence ID" value="NZ_BAEH01000048.1"/>
</dbReference>
<dbReference type="SUPFAM" id="SSF103473">
    <property type="entry name" value="MFS general substrate transporter"/>
    <property type="match status" value="1"/>
</dbReference>
<feature type="transmembrane region" description="Helical" evidence="7">
    <location>
        <begin position="80"/>
        <end position="99"/>
    </location>
</feature>
<evidence type="ECO:0000313" key="9">
    <source>
        <dbReference type="EMBL" id="GAB18179.1"/>
    </source>
</evidence>
<dbReference type="PANTHER" id="PTHR42718">
    <property type="entry name" value="MAJOR FACILITATOR SUPERFAMILY MULTIDRUG TRANSPORTER MFSC"/>
    <property type="match status" value="1"/>
</dbReference>
<dbReference type="eggNOG" id="COG0477">
    <property type="taxonomic scope" value="Bacteria"/>
</dbReference>
<dbReference type="GO" id="GO:0005886">
    <property type="term" value="C:plasma membrane"/>
    <property type="evidence" value="ECO:0007669"/>
    <property type="project" value="UniProtKB-SubCell"/>
</dbReference>
<comment type="subcellular location">
    <subcellularLocation>
        <location evidence="1">Cell membrane</location>
        <topology evidence="1">Multi-pass membrane protein</topology>
    </subcellularLocation>
</comment>
<evidence type="ECO:0000256" key="2">
    <source>
        <dbReference type="ARBA" id="ARBA00022448"/>
    </source>
</evidence>
<dbReference type="InterPro" id="IPR036259">
    <property type="entry name" value="MFS_trans_sf"/>
</dbReference>
<evidence type="ECO:0000256" key="5">
    <source>
        <dbReference type="ARBA" id="ARBA00022989"/>
    </source>
</evidence>
<evidence type="ECO:0000256" key="6">
    <source>
        <dbReference type="ARBA" id="ARBA00023136"/>
    </source>
</evidence>
<keyword evidence="2" id="KW-0813">Transport</keyword>
<dbReference type="Pfam" id="PF07690">
    <property type="entry name" value="MFS_1"/>
    <property type="match status" value="1"/>
</dbReference>
<dbReference type="AlphaFoldDB" id="H0QZC8"/>
<feature type="domain" description="Major facilitator superfamily (MFS) profile" evidence="8">
    <location>
        <begin position="1"/>
        <end position="191"/>
    </location>
</feature>
<reference evidence="9 10" key="1">
    <citation type="submission" date="2011-12" db="EMBL/GenBank/DDBJ databases">
        <title>Whole genome shotgun sequence of Gordonia effusa NBRC 100432.</title>
        <authorList>
            <person name="Yoshida I."/>
            <person name="Takarada H."/>
            <person name="Hosoyama A."/>
            <person name="Tsuchikane K."/>
            <person name="Katsumata H."/>
            <person name="Yamazaki S."/>
            <person name="Fujita N."/>
        </authorList>
    </citation>
    <scope>NUCLEOTIDE SEQUENCE [LARGE SCALE GENOMIC DNA]</scope>
    <source>
        <strain evidence="9 10">NBRC 100432</strain>
    </source>
</reference>
<feature type="transmembrane region" description="Helical" evidence="7">
    <location>
        <begin position="51"/>
        <end position="68"/>
    </location>
</feature>
<evidence type="ECO:0000256" key="1">
    <source>
        <dbReference type="ARBA" id="ARBA00004651"/>
    </source>
</evidence>
<keyword evidence="5 7" id="KW-1133">Transmembrane helix</keyword>
<dbReference type="GO" id="GO:0022857">
    <property type="term" value="F:transmembrane transporter activity"/>
    <property type="evidence" value="ECO:0007669"/>
    <property type="project" value="InterPro"/>
</dbReference>
<sequence length="204" mass="20465">GIFLFLTYYLQQNLGFTPISTGLAFLPMIGVIIVMSTLATALLLPRFGPRWMAASGMFIAAAGMVWLAQLTATSAYSTDVLPGLLVIGFGLGLSMAPAMQGAISGVSSDDAGVASATVNTMQQVGGSVGTALLSTIAASAATSFTTSHATLAAPALAAQAAVASYTTAFWWAAAIFAIGGVVAGVVMRSGKLPDTPEGAVAMGH</sequence>
<evidence type="ECO:0000313" key="10">
    <source>
        <dbReference type="Proteomes" id="UP000035034"/>
    </source>
</evidence>
<organism evidence="9 10">
    <name type="scientific">Gordonia effusa NBRC 100432</name>
    <dbReference type="NCBI Taxonomy" id="1077974"/>
    <lineage>
        <taxon>Bacteria</taxon>
        <taxon>Bacillati</taxon>
        <taxon>Actinomycetota</taxon>
        <taxon>Actinomycetes</taxon>
        <taxon>Mycobacteriales</taxon>
        <taxon>Gordoniaceae</taxon>
        <taxon>Gordonia</taxon>
    </lineage>
</organism>
<proteinExistence type="predicted"/>
<dbReference type="Gene3D" id="1.20.1250.20">
    <property type="entry name" value="MFS general substrate transporter like domains"/>
    <property type="match status" value="1"/>
</dbReference>
<evidence type="ECO:0000256" key="4">
    <source>
        <dbReference type="ARBA" id="ARBA00022692"/>
    </source>
</evidence>
<protein>
    <submittedName>
        <fullName evidence="9">Putative drug resistance protein</fullName>
    </submittedName>
</protein>